<evidence type="ECO:0000313" key="2">
    <source>
        <dbReference type="EMBL" id="NYD36854.1"/>
    </source>
</evidence>
<accession>A0A7Y9DWT8</accession>
<keyword evidence="2" id="KW-0238">DNA-binding</keyword>
<sequence>MPDELLPTTQAAKVVGVNRRTLQDWVKAGLVTPTQRTAGGHARWDPEDLRRQVEEVAARRDTW</sequence>
<proteinExistence type="predicted"/>
<dbReference type="GO" id="GO:0006355">
    <property type="term" value="P:regulation of DNA-templated transcription"/>
    <property type="evidence" value="ECO:0007669"/>
    <property type="project" value="InterPro"/>
</dbReference>
<organism evidence="2 3">
    <name type="scientific">Actinomycetospora corticicola</name>
    <dbReference type="NCBI Taxonomy" id="663602"/>
    <lineage>
        <taxon>Bacteria</taxon>
        <taxon>Bacillati</taxon>
        <taxon>Actinomycetota</taxon>
        <taxon>Actinomycetes</taxon>
        <taxon>Pseudonocardiales</taxon>
        <taxon>Pseudonocardiaceae</taxon>
        <taxon>Actinomycetospora</taxon>
    </lineage>
</organism>
<dbReference type="InterPro" id="IPR009061">
    <property type="entry name" value="DNA-bd_dom_put_sf"/>
</dbReference>
<evidence type="ECO:0000313" key="3">
    <source>
        <dbReference type="Proteomes" id="UP000535890"/>
    </source>
</evidence>
<gene>
    <name evidence="2" type="ORF">BJ983_002956</name>
</gene>
<feature type="domain" description="HTH merR-type" evidence="1">
    <location>
        <begin position="5"/>
        <end position="63"/>
    </location>
</feature>
<evidence type="ECO:0000259" key="1">
    <source>
        <dbReference type="PROSITE" id="PS50937"/>
    </source>
</evidence>
<dbReference type="Proteomes" id="UP000535890">
    <property type="component" value="Unassembled WGS sequence"/>
</dbReference>
<dbReference type="Gene3D" id="1.10.1660.10">
    <property type="match status" value="1"/>
</dbReference>
<dbReference type="AlphaFoldDB" id="A0A7Y9DWT8"/>
<dbReference type="RefSeq" id="WP_179794477.1">
    <property type="nucleotide sequence ID" value="NZ_BAABHP010000021.1"/>
</dbReference>
<name>A0A7Y9DWT8_9PSEU</name>
<keyword evidence="3" id="KW-1185">Reference proteome</keyword>
<dbReference type="SUPFAM" id="SSF46955">
    <property type="entry name" value="Putative DNA-binding domain"/>
    <property type="match status" value="1"/>
</dbReference>
<reference evidence="2 3" key="1">
    <citation type="submission" date="2020-07" db="EMBL/GenBank/DDBJ databases">
        <title>Sequencing the genomes of 1000 actinobacteria strains.</title>
        <authorList>
            <person name="Klenk H.-P."/>
        </authorList>
    </citation>
    <scope>NUCLEOTIDE SEQUENCE [LARGE SCALE GENOMIC DNA]</scope>
    <source>
        <strain evidence="2 3">DSM 45772</strain>
    </source>
</reference>
<protein>
    <submittedName>
        <fullName evidence="2">DNA-binding transcriptional MerR regulator</fullName>
    </submittedName>
</protein>
<dbReference type="Pfam" id="PF13411">
    <property type="entry name" value="MerR_1"/>
    <property type="match status" value="1"/>
</dbReference>
<dbReference type="GO" id="GO:0003677">
    <property type="term" value="F:DNA binding"/>
    <property type="evidence" value="ECO:0007669"/>
    <property type="project" value="UniProtKB-KW"/>
</dbReference>
<dbReference type="PROSITE" id="PS50937">
    <property type="entry name" value="HTH_MERR_2"/>
    <property type="match status" value="1"/>
</dbReference>
<comment type="caution">
    <text evidence="2">The sequence shown here is derived from an EMBL/GenBank/DDBJ whole genome shotgun (WGS) entry which is preliminary data.</text>
</comment>
<dbReference type="EMBL" id="JACCBN010000001">
    <property type="protein sequence ID" value="NYD36854.1"/>
    <property type="molecule type" value="Genomic_DNA"/>
</dbReference>
<dbReference type="InterPro" id="IPR000551">
    <property type="entry name" value="MerR-type_HTH_dom"/>
</dbReference>